<sequence>LEEIFVFGFQFITYWLTEKTWVSSGNISFNCLASLVFPDPGKPRRKMIRPEGTTSPSAQEISTILFCNASKGVKFEAILF</sequence>
<dbReference type="WBParaSite" id="HNAJ_0000080701-mRNA-1">
    <property type="protein sequence ID" value="HNAJ_0000080701-mRNA-1"/>
    <property type="gene ID" value="HNAJ_0000080701"/>
</dbReference>
<dbReference type="AlphaFoldDB" id="A0A0R3T1P4"/>
<protein>
    <submittedName>
        <fullName evidence="1">Secreted protein</fullName>
    </submittedName>
</protein>
<reference evidence="1" key="1">
    <citation type="submission" date="2017-02" db="UniProtKB">
        <authorList>
            <consortium name="WormBaseParasite"/>
        </authorList>
    </citation>
    <scope>IDENTIFICATION</scope>
</reference>
<accession>A0A0R3T1P4</accession>
<proteinExistence type="predicted"/>
<name>A0A0R3T1P4_RODNA</name>
<evidence type="ECO:0000313" key="1">
    <source>
        <dbReference type="WBParaSite" id="HNAJ_0000080701-mRNA-1"/>
    </source>
</evidence>
<organism evidence="1">
    <name type="scientific">Rodentolepis nana</name>
    <name type="common">Dwarf tapeworm</name>
    <name type="synonym">Hymenolepis nana</name>
    <dbReference type="NCBI Taxonomy" id="102285"/>
    <lineage>
        <taxon>Eukaryota</taxon>
        <taxon>Metazoa</taxon>
        <taxon>Spiralia</taxon>
        <taxon>Lophotrochozoa</taxon>
        <taxon>Platyhelminthes</taxon>
        <taxon>Cestoda</taxon>
        <taxon>Eucestoda</taxon>
        <taxon>Cyclophyllidea</taxon>
        <taxon>Hymenolepididae</taxon>
        <taxon>Rodentolepis</taxon>
    </lineage>
</organism>